<comment type="caution">
    <text evidence="1">The sequence shown here is derived from an EMBL/GenBank/DDBJ whole genome shotgun (WGS) entry which is preliminary data.</text>
</comment>
<dbReference type="EMBL" id="JABFUD020000008">
    <property type="protein sequence ID" value="KAI5076103.1"/>
    <property type="molecule type" value="Genomic_DNA"/>
</dbReference>
<dbReference type="Proteomes" id="UP000886520">
    <property type="component" value="Chromosome 8"/>
</dbReference>
<accession>A0A9D4ZHT2</accession>
<dbReference type="AlphaFoldDB" id="A0A9D4ZHT2"/>
<evidence type="ECO:0000313" key="2">
    <source>
        <dbReference type="Proteomes" id="UP000886520"/>
    </source>
</evidence>
<proteinExistence type="predicted"/>
<gene>
    <name evidence="1" type="ORF">GOP47_0008168</name>
</gene>
<reference evidence="1" key="1">
    <citation type="submission" date="2021-01" db="EMBL/GenBank/DDBJ databases">
        <title>Adiantum capillus-veneris genome.</title>
        <authorList>
            <person name="Fang Y."/>
            <person name="Liao Q."/>
        </authorList>
    </citation>
    <scope>NUCLEOTIDE SEQUENCE</scope>
    <source>
        <strain evidence="1">H3</strain>
        <tissue evidence="1">Leaf</tissue>
    </source>
</reference>
<sequence>MGGTMKSSDGLGDEKDTKALRTCVTISAHMAMVERLPQGSQTRNLLFEDEGPSCPWILLINESDTTYLSVKGIDS</sequence>
<name>A0A9D4ZHT2_ADICA</name>
<protein>
    <submittedName>
        <fullName evidence="1">Uncharacterized protein</fullName>
    </submittedName>
</protein>
<organism evidence="1 2">
    <name type="scientific">Adiantum capillus-veneris</name>
    <name type="common">Maidenhair fern</name>
    <dbReference type="NCBI Taxonomy" id="13818"/>
    <lineage>
        <taxon>Eukaryota</taxon>
        <taxon>Viridiplantae</taxon>
        <taxon>Streptophyta</taxon>
        <taxon>Embryophyta</taxon>
        <taxon>Tracheophyta</taxon>
        <taxon>Polypodiopsida</taxon>
        <taxon>Polypodiidae</taxon>
        <taxon>Polypodiales</taxon>
        <taxon>Pteridineae</taxon>
        <taxon>Pteridaceae</taxon>
        <taxon>Vittarioideae</taxon>
        <taxon>Adiantum</taxon>
    </lineage>
</organism>
<evidence type="ECO:0000313" key="1">
    <source>
        <dbReference type="EMBL" id="KAI5076103.1"/>
    </source>
</evidence>
<keyword evidence="2" id="KW-1185">Reference proteome</keyword>